<dbReference type="RefSeq" id="WP_144069479.1">
    <property type="nucleotide sequence ID" value="NZ_CP041636.1"/>
</dbReference>
<evidence type="ECO:0000313" key="3">
    <source>
        <dbReference type="Proteomes" id="UP000317496"/>
    </source>
</evidence>
<sequence length="233" mass="24426">MADKVAIVTGAGKGMGAGILKKLAADGYRVAAMSPSGAAKTLAESLGGVGTAGSNAKADDVKALVDLTLQTYGRIDAVVNNTGHPPKGKLLDLDDAAWTTGFELVHLAVIRMVRLVTPVMLKQGGGAFVNLLTYATFEPEADFPISGPVRAAVAAFSKVYADQYAAQGIRMNNVLPGFIDSLPAKDERVARIPMKRYGTVREISDTVAFLLSEQASYITGQNIRVDGGITRSV</sequence>
<dbReference type="OrthoDB" id="7257744at2"/>
<dbReference type="PANTHER" id="PTHR42879">
    <property type="entry name" value="3-OXOACYL-(ACYL-CARRIER-PROTEIN) REDUCTASE"/>
    <property type="match status" value="1"/>
</dbReference>
<dbReference type="EMBL" id="CP041636">
    <property type="protein sequence ID" value="QDO98498.1"/>
    <property type="molecule type" value="Genomic_DNA"/>
</dbReference>
<comment type="similarity">
    <text evidence="1">Belongs to the short-chain dehydrogenases/reductases (SDR) family.</text>
</comment>
<dbReference type="InterPro" id="IPR036291">
    <property type="entry name" value="NAD(P)-bd_dom_sf"/>
</dbReference>
<evidence type="ECO:0000256" key="1">
    <source>
        <dbReference type="ARBA" id="ARBA00006484"/>
    </source>
</evidence>
<dbReference type="PANTHER" id="PTHR42879:SF6">
    <property type="entry name" value="NADPH-DEPENDENT REDUCTASE BACG"/>
    <property type="match status" value="1"/>
</dbReference>
<name>A0A516H3Z2_9PROT</name>
<gene>
    <name evidence="2" type="ORF">FNB15_14955</name>
</gene>
<dbReference type="InterPro" id="IPR002347">
    <property type="entry name" value="SDR_fam"/>
</dbReference>
<dbReference type="PRINTS" id="PR00081">
    <property type="entry name" value="GDHRDH"/>
</dbReference>
<organism evidence="2 3">
    <name type="scientific">Ferrovibrio terrae</name>
    <dbReference type="NCBI Taxonomy" id="2594003"/>
    <lineage>
        <taxon>Bacteria</taxon>
        <taxon>Pseudomonadati</taxon>
        <taxon>Pseudomonadota</taxon>
        <taxon>Alphaproteobacteria</taxon>
        <taxon>Rhodospirillales</taxon>
        <taxon>Rhodospirillaceae</taxon>
        <taxon>Ferrovibrio</taxon>
    </lineage>
</organism>
<dbReference type="InterPro" id="IPR050259">
    <property type="entry name" value="SDR"/>
</dbReference>
<dbReference type="Gene3D" id="3.40.50.720">
    <property type="entry name" value="NAD(P)-binding Rossmann-like Domain"/>
    <property type="match status" value="1"/>
</dbReference>
<reference evidence="2 3" key="1">
    <citation type="submission" date="2019-07" db="EMBL/GenBank/DDBJ databases">
        <title>Genome sequencing for Ferrovibrio sp. K5.</title>
        <authorList>
            <person name="Park S.-J."/>
        </authorList>
    </citation>
    <scope>NUCLEOTIDE SEQUENCE [LARGE SCALE GENOMIC DNA]</scope>
    <source>
        <strain evidence="2 3">K5</strain>
    </source>
</reference>
<keyword evidence="3" id="KW-1185">Reference proteome</keyword>
<accession>A0A516H3Z2</accession>
<protein>
    <submittedName>
        <fullName evidence="2">SDR family oxidoreductase</fullName>
    </submittedName>
</protein>
<evidence type="ECO:0000313" key="2">
    <source>
        <dbReference type="EMBL" id="QDO98498.1"/>
    </source>
</evidence>
<dbReference type="SUPFAM" id="SSF51735">
    <property type="entry name" value="NAD(P)-binding Rossmann-fold domains"/>
    <property type="match status" value="1"/>
</dbReference>
<dbReference type="Pfam" id="PF13561">
    <property type="entry name" value="adh_short_C2"/>
    <property type="match status" value="1"/>
</dbReference>
<dbReference type="AlphaFoldDB" id="A0A516H3Z2"/>
<proteinExistence type="inferred from homology"/>
<dbReference type="KEGG" id="fer:FNB15_14955"/>
<dbReference type="Proteomes" id="UP000317496">
    <property type="component" value="Chromosome"/>
</dbReference>